<evidence type="ECO:0000313" key="1">
    <source>
        <dbReference type="EMBL" id="GGA23249.1"/>
    </source>
</evidence>
<dbReference type="InterPro" id="IPR009003">
    <property type="entry name" value="Peptidase_S1_PA"/>
</dbReference>
<dbReference type="Proteomes" id="UP000620046">
    <property type="component" value="Unassembled WGS sequence"/>
</dbReference>
<evidence type="ECO:0000313" key="2">
    <source>
        <dbReference type="Proteomes" id="UP000620046"/>
    </source>
</evidence>
<gene>
    <name evidence="1" type="ORF">GCM10010981_09440</name>
</gene>
<accession>A0ABQ1FPP2</accession>
<comment type="caution">
    <text evidence="1">The sequence shown here is derived from an EMBL/GenBank/DDBJ whole genome shotgun (WGS) entry which is preliminary data.</text>
</comment>
<dbReference type="Gene3D" id="2.40.10.10">
    <property type="entry name" value="Trypsin-like serine proteases"/>
    <property type="match status" value="2"/>
</dbReference>
<reference evidence="2" key="1">
    <citation type="journal article" date="2019" name="Int. J. Syst. Evol. Microbiol.">
        <title>The Global Catalogue of Microorganisms (GCM) 10K type strain sequencing project: providing services to taxonomists for standard genome sequencing and annotation.</title>
        <authorList>
            <consortium name="The Broad Institute Genomics Platform"/>
            <consortium name="The Broad Institute Genome Sequencing Center for Infectious Disease"/>
            <person name="Wu L."/>
            <person name="Ma J."/>
        </authorList>
    </citation>
    <scope>NUCLEOTIDE SEQUENCE [LARGE SCALE GENOMIC DNA]</scope>
    <source>
        <strain evidence="2">CGMCC 1.15439</strain>
    </source>
</reference>
<dbReference type="PANTHER" id="PTHR36234:SF5">
    <property type="entry name" value="LYSYL ENDOPEPTIDASE"/>
    <property type="match status" value="1"/>
</dbReference>
<dbReference type="PANTHER" id="PTHR36234">
    <property type="entry name" value="LYSYL ENDOPEPTIDASE"/>
    <property type="match status" value="1"/>
</dbReference>
<evidence type="ECO:0008006" key="3">
    <source>
        <dbReference type="Google" id="ProtNLM"/>
    </source>
</evidence>
<dbReference type="InterPro" id="IPR043504">
    <property type="entry name" value="Peptidase_S1_PA_chymotrypsin"/>
</dbReference>
<keyword evidence="2" id="KW-1185">Reference proteome</keyword>
<name>A0ABQ1FPP2_9GAMM</name>
<sequence length="236" mass="25738">MTNTLARTLKSSPAQSPEGIKYHHARAVGAIVEIKPDGQVNHLGTGFLATSPYDGDSNIYVVTNSHVIRANDGKSRKELWLGYENPNSDPEERIALSGRPAENAGLDYAIFRVKDEDKARAIHFHPLQSNPSGSGFIGDDIYMPNHANRSIKGISYRDSSGRNTRILQMTSDLGSKYRNQVLVHNAFNSPGTSGSPIIDSHSHNVVALNFGGIGLGRAVNILTVWTDARPQLQHET</sequence>
<dbReference type="EMBL" id="BMJA01000001">
    <property type="protein sequence ID" value="GGA23249.1"/>
    <property type="molecule type" value="Genomic_DNA"/>
</dbReference>
<dbReference type="SUPFAM" id="SSF50494">
    <property type="entry name" value="Trypsin-like serine proteases"/>
    <property type="match status" value="1"/>
</dbReference>
<protein>
    <recommendedName>
        <fullName evidence="3">Serine protease</fullName>
    </recommendedName>
</protein>
<organism evidence="1 2">
    <name type="scientific">Dyella nitratireducens</name>
    <dbReference type="NCBI Taxonomy" id="1849580"/>
    <lineage>
        <taxon>Bacteria</taxon>
        <taxon>Pseudomonadati</taxon>
        <taxon>Pseudomonadota</taxon>
        <taxon>Gammaproteobacteria</taxon>
        <taxon>Lysobacterales</taxon>
        <taxon>Rhodanobacteraceae</taxon>
        <taxon>Dyella</taxon>
    </lineage>
</organism>
<dbReference type="Pfam" id="PF13365">
    <property type="entry name" value="Trypsin_2"/>
    <property type="match status" value="1"/>
</dbReference>
<proteinExistence type="predicted"/>